<dbReference type="CDD" id="cd02440">
    <property type="entry name" value="AdoMet_MTases"/>
    <property type="match status" value="1"/>
</dbReference>
<dbReference type="EMBL" id="JACMSC010000009">
    <property type="protein sequence ID" value="KAG6506319.1"/>
    <property type="molecule type" value="Genomic_DNA"/>
</dbReference>
<dbReference type="Gene3D" id="3.40.50.150">
    <property type="entry name" value="Vaccinia Virus protein VP39"/>
    <property type="match status" value="1"/>
</dbReference>
<comment type="catalytic activity">
    <reaction evidence="1">
        <text>L-methionine + S-adenosyl-L-methionine = S-methyl-L-methionine + S-adenosyl-L-homocysteine</text>
        <dbReference type="Rhea" id="RHEA:13761"/>
        <dbReference type="ChEBI" id="CHEBI:57844"/>
        <dbReference type="ChEBI" id="CHEBI:57856"/>
        <dbReference type="ChEBI" id="CHEBI:58252"/>
        <dbReference type="ChEBI" id="CHEBI:59789"/>
        <dbReference type="EC" id="2.1.1.12"/>
    </reaction>
</comment>
<organism evidence="4 5">
    <name type="scientific">Zingiber officinale</name>
    <name type="common">Ginger</name>
    <name type="synonym">Amomum zingiber</name>
    <dbReference type="NCBI Taxonomy" id="94328"/>
    <lineage>
        <taxon>Eukaryota</taxon>
        <taxon>Viridiplantae</taxon>
        <taxon>Streptophyta</taxon>
        <taxon>Embryophyta</taxon>
        <taxon>Tracheophyta</taxon>
        <taxon>Spermatophyta</taxon>
        <taxon>Magnoliopsida</taxon>
        <taxon>Liliopsida</taxon>
        <taxon>Zingiberales</taxon>
        <taxon>Zingiberaceae</taxon>
        <taxon>Zingiber</taxon>
    </lineage>
</organism>
<dbReference type="InterPro" id="IPR007848">
    <property type="entry name" value="Small_mtfrase_dom"/>
</dbReference>
<feature type="domain" description="Methyltransferase small" evidence="3">
    <location>
        <begin position="184"/>
        <end position="234"/>
    </location>
</feature>
<comment type="caution">
    <text evidence="4">The sequence shown here is derived from an EMBL/GenBank/DDBJ whole genome shotgun (WGS) entry which is preliminary data.</text>
</comment>
<dbReference type="SUPFAM" id="SSF53383">
    <property type="entry name" value="PLP-dependent transferases"/>
    <property type="match status" value="2"/>
</dbReference>
<proteinExistence type="inferred from homology"/>
<name>A0A8J5GU28_ZINOF</name>
<keyword evidence="1" id="KW-0808">Transferase</keyword>
<evidence type="ECO:0000313" key="5">
    <source>
        <dbReference type="Proteomes" id="UP000734854"/>
    </source>
</evidence>
<comment type="similarity">
    <text evidence="1">Belongs to the class I-like SAM-binding methyltransferase superfamily.</text>
</comment>
<dbReference type="Pfam" id="PF05175">
    <property type="entry name" value="MTS"/>
    <property type="match status" value="1"/>
</dbReference>
<dbReference type="PROSITE" id="PS51555">
    <property type="entry name" value="SAM_MT12"/>
    <property type="match status" value="1"/>
</dbReference>
<keyword evidence="1" id="KW-0949">S-adenosyl-L-methionine</keyword>
<keyword evidence="1" id="KW-0489">Methyltransferase</keyword>
<gene>
    <name evidence="4" type="ORF">ZIOFF_031642</name>
</gene>
<dbReference type="InterPro" id="IPR015424">
    <property type="entry name" value="PyrdxlP-dep_Trfase"/>
</dbReference>
<dbReference type="SUPFAM" id="SSF53335">
    <property type="entry name" value="S-adenosyl-L-methionine-dependent methyltransferases"/>
    <property type="match status" value="1"/>
</dbReference>
<feature type="domain" description="Aminotransferase class I/classII large" evidence="2">
    <location>
        <begin position="854"/>
        <end position="1220"/>
    </location>
</feature>
<dbReference type="GO" id="GO:0030170">
    <property type="term" value="F:pyridoxal phosphate binding"/>
    <property type="evidence" value="ECO:0007669"/>
    <property type="project" value="InterPro"/>
</dbReference>
<dbReference type="InterPro" id="IPR004839">
    <property type="entry name" value="Aminotransferase_I/II_large"/>
</dbReference>
<evidence type="ECO:0000259" key="2">
    <source>
        <dbReference type="Pfam" id="PF00155"/>
    </source>
</evidence>
<dbReference type="PANTHER" id="PTHR47087:SF1">
    <property type="entry name" value="METHIONINE S-METHYLTRANSFERASE"/>
    <property type="match status" value="1"/>
</dbReference>
<dbReference type="PANTHER" id="PTHR47087">
    <property type="entry name" value="METHIONINE S-METHYLTRANSFERASE"/>
    <property type="match status" value="1"/>
</dbReference>
<evidence type="ECO:0000256" key="1">
    <source>
        <dbReference type="PROSITE-ProRule" id="PRU00888"/>
    </source>
</evidence>
<reference evidence="4 5" key="1">
    <citation type="submission" date="2020-08" db="EMBL/GenBank/DDBJ databases">
        <title>Plant Genome Project.</title>
        <authorList>
            <person name="Zhang R.-G."/>
        </authorList>
    </citation>
    <scope>NUCLEOTIDE SEQUENCE [LARGE SCALE GENOMIC DNA]</scope>
    <source>
        <tissue evidence="4">Rhizome</tissue>
    </source>
</reference>
<dbReference type="InterPro" id="IPR029063">
    <property type="entry name" value="SAM-dependent_MTases_sf"/>
</dbReference>
<dbReference type="Pfam" id="PF00155">
    <property type="entry name" value="Aminotran_1_2"/>
    <property type="match status" value="1"/>
</dbReference>
<dbReference type="InterPro" id="IPR015422">
    <property type="entry name" value="PyrdxlP-dep_Trfase_small"/>
</dbReference>
<keyword evidence="5" id="KW-1185">Reference proteome</keyword>
<dbReference type="Gene3D" id="3.90.1150.10">
    <property type="entry name" value="Aspartate Aminotransferase, domain 1"/>
    <property type="match status" value="1"/>
</dbReference>
<dbReference type="Gene3D" id="3.40.640.10">
    <property type="entry name" value="Type I PLP-dependent aspartate aminotransferase-like (Major domain)"/>
    <property type="match status" value="1"/>
</dbReference>
<dbReference type="AlphaFoldDB" id="A0A8J5GU28"/>
<evidence type="ECO:0000259" key="3">
    <source>
        <dbReference type="Pfam" id="PF05175"/>
    </source>
</evidence>
<dbReference type="InterPro" id="IPR015421">
    <property type="entry name" value="PyrdxlP-dep_Trfase_major"/>
</dbReference>
<dbReference type="GO" id="GO:0030732">
    <property type="term" value="F:methionine S-methyltransferase activity"/>
    <property type="evidence" value="ECO:0007669"/>
    <property type="project" value="UniProtKB-UniRule"/>
</dbReference>
<dbReference type="EC" id="2.1.1.12" evidence="1"/>
<dbReference type="Proteomes" id="UP000734854">
    <property type="component" value="Unassembled WGS sequence"/>
</dbReference>
<dbReference type="GO" id="GO:0032259">
    <property type="term" value="P:methylation"/>
    <property type="evidence" value="ECO:0007669"/>
    <property type="project" value="UniProtKB-UniRule"/>
</dbReference>
<sequence length="1231" mass="138165">MAIAMEIEGFLKECERSGDAAYAALKSLLEKLENPGTRSDARVFFARLQQRFDSEDAGEQCFRTYHFRIHDVLLHDFQGGIRHSLCYEENLRSNHNLVKFICKFLALLVAIVFRSYHIVDCLILPLDLFLHLIYLHSLLGQAHIKGNQKRKKLTMVEIPSIFVPEDWSFTFYEGINRHPDSMFKDKTVTELGCGNGWISIALAQRWSPLKVYGLDINPRAVKISWINLFLNALDDNGVPLYDAEGKTLLDRVEFHESDLLGYCRQNKLQLERIIGCIPQILNPNPEAMSKMITENASEEFLFSLSNYCALQNSGISELVRTKEWVDAQLLALRWRSIDPSLINIFRCFFNCKTCTKLGGVYYVSTTIRHLSRHFFGNSVSIQSYLWQWKKIPVKQQMVLGVLEDQFGLGLIARAVEEGIEVIKPNGIMIFNIGGRPGQVVCKRLFERRGFSITKLWQTKIMQAADTDISALVEIEKNSHHRFEFFMGLVGDQPICARTAFAYAKSGGRISHALSVYSCNLRQPNQVKIIFDFIKNGFQELSSSLDLSFDNDSVADEKIPFLAYLASVLKENTFLPYQPPAGSTDFRNLIAGFMKVYHRIPITADNVTVFPSRSVAIENALRVFSPQLAIVDEHLTRNLPKQWLTSLKIEGTGDDQKAITVIEAPRQSDLMIELIKKLKPQVVITGMAQFEAITSSAFENLLNTTRDTGTRLFLDISDYFELSSLPGTNGVLKYLAGKCLPSHAAILCGLVKNQVYSDLEVAFTISEDSTVYKTLSKTVELMEGHTALFSQYYYGCIFHELLAFQLPDRHPLAERESDNSNSVKLIGFASSAISALNTAELSVNDEKNSQLIHMDVDQNFLPLPSVVKAFIFESFSRQNMVDSETNARPAIEQLVQSIYGFQCDCSSEFIFANSHLSLFNKLVLCCIEEQGTFLFPSGTNGSYVSAAKFMSADVVIVPTKLEVGFKLVPDTLSSLLGTLRKPWLYLCGPTVNPTGLLYSNNEIKEILSVCAKFGVKVVIDTSFSGLDFCADGWSRWDLQACLSSLTCINSSFCVSLLGGLSFELLTGGLEFGYLVLNDPTLVDAFSALPSLSRPHRTIVYAIKKLLGLRQQKSQSFFQVMDEQKDILKRQSDCLMQTLRNCGWDVISCHSGVSMVAKPTAYLGKMLKLDCFNAKLDDTNFREAMLKATGLCINSGSWTGIPNYCRLTFALDSADFARALECIALFKKLVLEK</sequence>
<protein>
    <recommendedName>
        <fullName evidence="1">methionine S-methyltransferase</fullName>
        <ecNumber evidence="1">2.1.1.12</ecNumber>
    </recommendedName>
</protein>
<accession>A0A8J5GU28</accession>
<evidence type="ECO:0000313" key="4">
    <source>
        <dbReference type="EMBL" id="KAG6506319.1"/>
    </source>
</evidence>
<dbReference type="InterPro" id="IPR025779">
    <property type="entry name" value="Met_S-MeTrfase"/>
</dbReference>